<comment type="caution">
    <text evidence="3">The sequence shown here is derived from an EMBL/GenBank/DDBJ whole genome shotgun (WGS) entry which is preliminary data.</text>
</comment>
<sequence length="921" mass="106205">MNAEATINVNEPVRHAVQNENPLLLRSPVKRNPNGRFVGSRQKVMIINLYKTKLEEQPDIKYKPLIAYLSKASGIGRDTIVNTIRNYKNDNQLKSPNKTKIRSRINEKIDDFDKNAIRLKIHSFWLRNEVPTLKKIVQAISDDPNLPTIPRTSTRNSALTERGDLIVWRQKCIIDIRRFRNEGRTIYYLDETWVNTGECCSKVWLDKTVTSHRDAFVNSLMHDGSKYNPPNLKPSLNLNENAIVDCLYEDLPSDDQSCTTVDDTDDDQDYLPPQKAIIVEEDNETSDDTGNADEDLVDILNLNDNEIVKLPSPYKVRKNLRSFNKNVSRSLFSSKPTSSSTISIPEVNLPSFSSSIINNDNDSQIQVSIHTQNTSTDEFHFIPPTWSKNEDFSMVPLFDFIGTEGPSDLIDKEQDHTPFSVFKLLFSDEVINLLVEQTNLYAQQRYMKTAKLYTKTTNQEIMTFLGINILMGIKRLPSYRDYWSSAPDLHDDYISKLMTVNRFGWLLSTIHLNDNNMMPKKGEIGYDKLYKIRQYLTILKYNFQKYYNPNKIIAVDESMIKFKGRSTLKQYMPKKPIKRGYKVWSLADKKGYLWNFEIYAGKVGDNVETNLGGRVVKDLSFPLQNKNHNLCIDNYFTSLPLLSYLKTKGINACGTINLTRKYLPKLSPDKNMKIGDYDWQITDEDNISIVKWKDKRIVSLLSNFHDPQNVTQVQRRSKDGSATMINCPKVLQDYNNNMNCVDKFDQNKKSYQIDRKSHKWWHRIFFYFIDASIVNAHVIYKELCPEKMPIKQFRRDISRELVSKTLVQKRRLTAESSPSPVSIKKGKPTVSPTIRMEQSAHQPVRSTRRRCTLCSTKDNEIRTNWKCSICDVPLCLAKNKTCFVQYHRLSTGPKNPTGKGKRLIVVHIGSSEGFVEGGLLC</sequence>
<dbReference type="Proteomes" id="UP000475862">
    <property type="component" value="Unassembled WGS sequence"/>
</dbReference>
<protein>
    <recommendedName>
        <fullName evidence="2">PiggyBac transposable element-derived protein domain-containing protein</fullName>
    </recommendedName>
</protein>
<dbReference type="InterPro" id="IPR029526">
    <property type="entry name" value="PGBD"/>
</dbReference>
<name>A0A6G0U4H8_APHGL</name>
<accession>A0A6G0U4H8</accession>
<evidence type="ECO:0000313" key="4">
    <source>
        <dbReference type="Proteomes" id="UP000475862"/>
    </source>
</evidence>
<evidence type="ECO:0000256" key="1">
    <source>
        <dbReference type="SAM" id="MobiDB-lite"/>
    </source>
</evidence>
<gene>
    <name evidence="3" type="ORF">AGLY_002076</name>
</gene>
<evidence type="ECO:0000313" key="3">
    <source>
        <dbReference type="EMBL" id="KAE9543680.1"/>
    </source>
</evidence>
<dbReference type="AlphaFoldDB" id="A0A6G0U4H8"/>
<dbReference type="EMBL" id="VYZN01000007">
    <property type="protein sequence ID" value="KAE9543680.1"/>
    <property type="molecule type" value="Genomic_DNA"/>
</dbReference>
<evidence type="ECO:0000259" key="2">
    <source>
        <dbReference type="Pfam" id="PF13843"/>
    </source>
</evidence>
<organism evidence="3 4">
    <name type="scientific">Aphis glycines</name>
    <name type="common">Soybean aphid</name>
    <dbReference type="NCBI Taxonomy" id="307491"/>
    <lineage>
        <taxon>Eukaryota</taxon>
        <taxon>Metazoa</taxon>
        <taxon>Ecdysozoa</taxon>
        <taxon>Arthropoda</taxon>
        <taxon>Hexapoda</taxon>
        <taxon>Insecta</taxon>
        <taxon>Pterygota</taxon>
        <taxon>Neoptera</taxon>
        <taxon>Paraneoptera</taxon>
        <taxon>Hemiptera</taxon>
        <taxon>Sternorrhyncha</taxon>
        <taxon>Aphidomorpha</taxon>
        <taxon>Aphidoidea</taxon>
        <taxon>Aphididae</taxon>
        <taxon>Aphidini</taxon>
        <taxon>Aphis</taxon>
        <taxon>Aphis</taxon>
    </lineage>
</organism>
<feature type="domain" description="PiggyBac transposable element-derived protein" evidence="2">
    <location>
        <begin position="417"/>
        <end position="777"/>
    </location>
</feature>
<proteinExistence type="predicted"/>
<feature type="region of interest" description="Disordered" evidence="1">
    <location>
        <begin position="817"/>
        <end position="841"/>
    </location>
</feature>
<reference evidence="3 4" key="1">
    <citation type="submission" date="2019-08" db="EMBL/GenBank/DDBJ databases">
        <title>The genome of the soybean aphid Biotype 1, its phylome, world population structure and adaptation to the North American continent.</title>
        <authorList>
            <person name="Giordano R."/>
            <person name="Donthu R.K."/>
            <person name="Hernandez A.G."/>
            <person name="Wright C.L."/>
            <person name="Zimin A.V."/>
        </authorList>
    </citation>
    <scope>NUCLEOTIDE SEQUENCE [LARGE SCALE GENOMIC DNA]</scope>
    <source>
        <tissue evidence="3">Whole aphids</tissue>
    </source>
</reference>
<dbReference type="PANTHER" id="PTHR46599">
    <property type="entry name" value="PIGGYBAC TRANSPOSABLE ELEMENT-DERIVED PROTEIN 4"/>
    <property type="match status" value="1"/>
</dbReference>
<dbReference type="PANTHER" id="PTHR46599:SF3">
    <property type="entry name" value="PIGGYBAC TRANSPOSABLE ELEMENT-DERIVED PROTEIN 4"/>
    <property type="match status" value="1"/>
</dbReference>
<keyword evidence="4" id="KW-1185">Reference proteome</keyword>
<dbReference type="Pfam" id="PF13843">
    <property type="entry name" value="DDE_Tnp_1_7"/>
    <property type="match status" value="1"/>
</dbReference>
<dbReference type="OrthoDB" id="6600797at2759"/>